<name>A0ABS4ZV27_9MYCO</name>
<evidence type="ECO:0000313" key="2">
    <source>
        <dbReference type="Proteomes" id="UP000694460"/>
    </source>
</evidence>
<keyword evidence="2" id="KW-1185">Reference proteome</keyword>
<reference evidence="1 2" key="1">
    <citation type="submission" date="2021-03" db="EMBL/GenBank/DDBJ databases">
        <title>Sequencing the genomes of 1000 actinobacteria strains.</title>
        <authorList>
            <person name="Klenk H.-P."/>
        </authorList>
    </citation>
    <scope>NUCLEOTIDE SEQUENCE [LARGE SCALE GENOMIC DNA]</scope>
    <source>
        <strain evidence="1 2">DSM 46713</strain>
    </source>
</reference>
<dbReference type="EMBL" id="JAGIOP010000002">
    <property type="protein sequence ID" value="MBP2452993.1"/>
    <property type="molecule type" value="Genomic_DNA"/>
</dbReference>
<comment type="caution">
    <text evidence="1">The sequence shown here is derived from an EMBL/GenBank/DDBJ whole genome shotgun (WGS) entry which is preliminary data.</text>
</comment>
<organism evidence="1 2">
    <name type="scientific">Mycolicibacterium lutetiense</name>
    <dbReference type="NCBI Taxonomy" id="1641992"/>
    <lineage>
        <taxon>Bacteria</taxon>
        <taxon>Bacillati</taxon>
        <taxon>Actinomycetota</taxon>
        <taxon>Actinomycetes</taxon>
        <taxon>Mycobacteriales</taxon>
        <taxon>Mycobacteriaceae</taxon>
        <taxon>Mycolicibacterium</taxon>
    </lineage>
</organism>
<dbReference type="Proteomes" id="UP000694460">
    <property type="component" value="Unassembled WGS sequence"/>
</dbReference>
<proteinExistence type="predicted"/>
<accession>A0ABS4ZV27</accession>
<sequence>MITAPIHLGLMHGSLASWQASVGPKIGRKTGREIGPMGDM</sequence>
<dbReference type="RefSeq" id="WP_273544675.1">
    <property type="nucleotide sequence ID" value="NZ_JAGIOP010000002.1"/>
</dbReference>
<gene>
    <name evidence="1" type="ORF">JOF57_002906</name>
</gene>
<evidence type="ECO:0000313" key="1">
    <source>
        <dbReference type="EMBL" id="MBP2452993.1"/>
    </source>
</evidence>
<protein>
    <submittedName>
        <fullName evidence="1">Uncharacterized protein</fullName>
    </submittedName>
</protein>